<dbReference type="PIRSF" id="PIRSF002808">
    <property type="entry name" value="Hexose_phosphate_transp"/>
    <property type="match status" value="1"/>
</dbReference>
<evidence type="ECO:0000256" key="4">
    <source>
        <dbReference type="ARBA" id="ARBA00022989"/>
    </source>
</evidence>
<evidence type="ECO:0000256" key="6">
    <source>
        <dbReference type="ARBA" id="ARBA00038514"/>
    </source>
</evidence>
<dbReference type="SUPFAM" id="SSF103473">
    <property type="entry name" value="MFS general substrate transporter"/>
    <property type="match status" value="1"/>
</dbReference>
<dbReference type="EMBL" id="CP046509">
    <property type="protein sequence ID" value="QGU88594.1"/>
    <property type="molecule type" value="Genomic_DNA"/>
</dbReference>
<feature type="transmembrane region" description="Helical" evidence="7">
    <location>
        <begin position="382"/>
        <end position="401"/>
    </location>
</feature>
<feature type="domain" description="Major facilitator superfamily (MFS) profile" evidence="8">
    <location>
        <begin position="15"/>
        <end position="406"/>
    </location>
</feature>
<dbReference type="InterPro" id="IPR020846">
    <property type="entry name" value="MFS_dom"/>
</dbReference>
<feature type="transmembrane region" description="Helical" evidence="7">
    <location>
        <begin position="351"/>
        <end position="370"/>
    </location>
</feature>
<accession>A0A6I6EFD3</accession>
<evidence type="ECO:0000313" key="9">
    <source>
        <dbReference type="EMBL" id="MTD27036.1"/>
    </source>
</evidence>
<reference evidence="9 12" key="1">
    <citation type="submission" date="2019-11" db="EMBL/GenBank/DDBJ databases">
        <title>Erwinia sp. nov., isolated from feces of birds in Tibet plateau of China.</title>
        <authorList>
            <person name="Ge Y."/>
        </authorList>
    </citation>
    <scope>NUCLEOTIDE SEQUENCE [LARGE SCALE GENOMIC DNA]</scope>
    <source>
        <strain evidence="9 12">J316</strain>
    </source>
</reference>
<feature type="transmembrane region" description="Helical" evidence="7">
    <location>
        <begin position="292"/>
        <end position="309"/>
    </location>
</feature>
<feature type="transmembrane region" description="Helical" evidence="7">
    <location>
        <begin position="80"/>
        <end position="98"/>
    </location>
</feature>
<sequence>MATMKRKEFPYWIKTVLIFFLGWVVIYAGRAVLGPVMPQIQTEYGLSQSQLGLIGSLFFLAYTLLQIPAGLLGDRLGRKRILVSGFMLFAVFIAAISISSYFMIFIVLWMLIGAAQGVYYGPQYALSSEAIPQKWITLGSAVIGSGMSFGIALGYYLSSVMVDQFKTSWKMPFLAMAVPVVIVTLLMVVFIREKVPQQQVVSKEEVPAAAESEFRFFDLFKNRNLLMAYITIFCSIYGFFVIITWLPYYLQKERGMDIVHAAGIASIVPWISVLGTLICSYISDKIGRRKPVVLWMLPFSLLAIFGIVYSTSEAALIAVLVLYGFIGKISLNPVLIALVSDNAPRKALSSAFSLYNFFGMAASIFAPYLTGLIADSTGSLNAGFYFAGLITIIGFIAMLFVREGKPSQTA</sequence>
<dbReference type="Gene3D" id="1.20.1250.20">
    <property type="entry name" value="MFS general substrate transporter like domains"/>
    <property type="match status" value="2"/>
</dbReference>
<dbReference type="InterPro" id="IPR050382">
    <property type="entry name" value="MFS_Na/Anion_cotransporter"/>
</dbReference>
<evidence type="ECO:0000256" key="1">
    <source>
        <dbReference type="ARBA" id="ARBA00004651"/>
    </source>
</evidence>
<evidence type="ECO:0000313" key="12">
    <source>
        <dbReference type="Proteomes" id="UP000480164"/>
    </source>
</evidence>
<dbReference type="EMBL" id="WLZX01000002">
    <property type="protein sequence ID" value="MTD27036.1"/>
    <property type="molecule type" value="Genomic_DNA"/>
</dbReference>
<proteinExistence type="inferred from homology"/>
<feature type="transmembrane region" description="Helical" evidence="7">
    <location>
        <begin position="169"/>
        <end position="191"/>
    </location>
</feature>
<feature type="transmembrane region" description="Helical" evidence="7">
    <location>
        <begin position="225"/>
        <end position="246"/>
    </location>
</feature>
<protein>
    <submittedName>
        <fullName evidence="10">MFS transporter</fullName>
    </submittedName>
</protein>
<dbReference type="InterPro" id="IPR000849">
    <property type="entry name" value="Sugar_P_transporter"/>
</dbReference>
<dbReference type="Proteomes" id="UP000480164">
    <property type="component" value="Unassembled WGS sequence"/>
</dbReference>
<dbReference type="AlphaFoldDB" id="A0A6I6EFD3"/>
<gene>
    <name evidence="9" type="ORF">GK011_08805</name>
    <name evidence="10" type="ORF">GN242_15815</name>
</gene>
<name>A0A6I6EFD3_9GAMM</name>
<evidence type="ECO:0000256" key="5">
    <source>
        <dbReference type="ARBA" id="ARBA00023136"/>
    </source>
</evidence>
<evidence type="ECO:0000259" key="8">
    <source>
        <dbReference type="PROSITE" id="PS50850"/>
    </source>
</evidence>
<keyword evidence="4 7" id="KW-1133">Transmembrane helix</keyword>
<feature type="transmembrane region" description="Helical" evidence="7">
    <location>
        <begin position="104"/>
        <end position="122"/>
    </location>
</feature>
<dbReference type="KEGG" id="erwi:GN242_15815"/>
<evidence type="ECO:0000256" key="3">
    <source>
        <dbReference type="ARBA" id="ARBA00022692"/>
    </source>
</evidence>
<comment type="subcellular location">
    <subcellularLocation>
        <location evidence="1">Cell membrane</location>
        <topology evidence="1">Multi-pass membrane protein</topology>
    </subcellularLocation>
</comment>
<dbReference type="GO" id="GO:0022857">
    <property type="term" value="F:transmembrane transporter activity"/>
    <property type="evidence" value="ECO:0007669"/>
    <property type="project" value="InterPro"/>
</dbReference>
<keyword evidence="5 7" id="KW-0472">Membrane</keyword>
<keyword evidence="12" id="KW-1185">Reference proteome</keyword>
<dbReference type="PANTHER" id="PTHR11662">
    <property type="entry name" value="SOLUTE CARRIER FAMILY 17"/>
    <property type="match status" value="1"/>
</dbReference>
<organism evidence="10 11">
    <name type="scientific">Erwinia sorbitola</name>
    <dbReference type="NCBI Taxonomy" id="2681984"/>
    <lineage>
        <taxon>Bacteria</taxon>
        <taxon>Pseudomonadati</taxon>
        <taxon>Pseudomonadota</taxon>
        <taxon>Gammaproteobacteria</taxon>
        <taxon>Enterobacterales</taxon>
        <taxon>Erwiniaceae</taxon>
        <taxon>Erwinia</taxon>
    </lineage>
</organism>
<keyword evidence="3 7" id="KW-0812">Transmembrane</keyword>
<dbReference type="Pfam" id="PF07690">
    <property type="entry name" value="MFS_1"/>
    <property type="match status" value="1"/>
</dbReference>
<evidence type="ECO:0000313" key="10">
    <source>
        <dbReference type="EMBL" id="QGU88594.1"/>
    </source>
</evidence>
<feature type="transmembrane region" description="Helical" evidence="7">
    <location>
        <begin position="134"/>
        <end position="157"/>
    </location>
</feature>
<dbReference type="RefSeq" id="WP_154752312.1">
    <property type="nucleotide sequence ID" value="NZ_CP046509.1"/>
</dbReference>
<comment type="similarity">
    <text evidence="6">Belongs to the major facilitator superfamily. Phthalate permease family.</text>
</comment>
<evidence type="ECO:0000256" key="7">
    <source>
        <dbReference type="SAM" id="Phobius"/>
    </source>
</evidence>
<dbReference type="Proteomes" id="UP000424752">
    <property type="component" value="Chromosome"/>
</dbReference>
<feature type="transmembrane region" description="Helical" evidence="7">
    <location>
        <begin position="258"/>
        <end position="280"/>
    </location>
</feature>
<accession>A0A6L6GN30</accession>
<feature type="transmembrane region" description="Helical" evidence="7">
    <location>
        <begin position="315"/>
        <end position="339"/>
    </location>
</feature>
<evidence type="ECO:0000313" key="11">
    <source>
        <dbReference type="Proteomes" id="UP000424752"/>
    </source>
</evidence>
<dbReference type="InterPro" id="IPR036259">
    <property type="entry name" value="MFS_trans_sf"/>
</dbReference>
<feature type="transmembrane region" description="Helical" evidence="7">
    <location>
        <begin position="12"/>
        <end position="33"/>
    </location>
</feature>
<dbReference type="InterPro" id="IPR011701">
    <property type="entry name" value="MFS"/>
</dbReference>
<keyword evidence="2" id="KW-1003">Cell membrane</keyword>
<dbReference type="GO" id="GO:0005886">
    <property type="term" value="C:plasma membrane"/>
    <property type="evidence" value="ECO:0007669"/>
    <property type="project" value="UniProtKB-SubCell"/>
</dbReference>
<reference evidence="10 11" key="2">
    <citation type="submission" date="2019-12" db="EMBL/GenBank/DDBJ databases">
        <title>Erwinia sp. nov., isolated from droppings of birds in the Qinghai-Tiebt plateau of China.</title>
        <authorList>
            <person name="Ge Y."/>
        </authorList>
    </citation>
    <scope>NUCLEOTIDE SEQUENCE [LARGE SCALE GENOMIC DNA]</scope>
    <source>
        <strain evidence="10 11">J780</strain>
    </source>
</reference>
<feature type="transmembrane region" description="Helical" evidence="7">
    <location>
        <begin position="53"/>
        <end position="73"/>
    </location>
</feature>
<dbReference type="PROSITE" id="PS50850">
    <property type="entry name" value="MFS"/>
    <property type="match status" value="1"/>
</dbReference>
<dbReference type="PANTHER" id="PTHR11662:SF399">
    <property type="entry name" value="FI19708P1-RELATED"/>
    <property type="match status" value="1"/>
</dbReference>
<evidence type="ECO:0000256" key="2">
    <source>
        <dbReference type="ARBA" id="ARBA00022475"/>
    </source>
</evidence>